<dbReference type="PROSITE" id="PS51186">
    <property type="entry name" value="GNAT"/>
    <property type="match status" value="1"/>
</dbReference>
<evidence type="ECO:0000256" key="2">
    <source>
        <dbReference type="ARBA" id="ARBA00023315"/>
    </source>
</evidence>
<dbReference type="InterPro" id="IPR016181">
    <property type="entry name" value="Acyl_CoA_acyltransferase"/>
</dbReference>
<dbReference type="AlphaFoldDB" id="A0A1A8T3N2"/>
<sequence>MSALSLSVRPASIEDAPMILSIFLESEAQADVKGGINLISVMEWIENATEQHPLWVQESAGQIVGWCSLERFYGLPALDGAVEIALYIAAAYQRQGCGHWLLNHIAQQAAQMGIHTLVAYILGSNQKSNHFFMKNGFQEWGCLPNVVRSAGLKGDLKLLGRQLS</sequence>
<keyword evidence="2 4" id="KW-0012">Acyltransferase</keyword>
<protein>
    <submittedName>
        <fullName evidence="4">Putative phosphinothricin acetyltransferase YwnH</fullName>
        <ecNumber evidence="4">2.3.1.183</ecNumber>
    </submittedName>
</protein>
<accession>A0A1A8T3N2</accession>
<dbReference type="Proteomes" id="UP000092627">
    <property type="component" value="Unassembled WGS sequence"/>
</dbReference>
<reference evidence="4 5" key="1">
    <citation type="submission" date="2016-06" db="EMBL/GenBank/DDBJ databases">
        <authorList>
            <person name="Kjaerup R.B."/>
            <person name="Dalgaard T.S."/>
            <person name="Juul-Madsen H.R."/>
        </authorList>
    </citation>
    <scope>NUCLEOTIDE SEQUENCE [LARGE SCALE GENOMIC DNA]</scope>
    <source>
        <strain evidence="4 5">CECT 5080</strain>
    </source>
</reference>
<dbReference type="EMBL" id="FLOC01000002">
    <property type="protein sequence ID" value="SBS26457.1"/>
    <property type="molecule type" value="Genomic_DNA"/>
</dbReference>
<dbReference type="OrthoDB" id="5459937at2"/>
<dbReference type="PANTHER" id="PTHR43072:SF23">
    <property type="entry name" value="UPF0039 PROTEIN C11D3.02C"/>
    <property type="match status" value="1"/>
</dbReference>
<dbReference type="RefSeq" id="WP_067205254.1">
    <property type="nucleotide sequence ID" value="NZ_FLOC01000002.1"/>
</dbReference>
<proteinExistence type="predicted"/>
<evidence type="ECO:0000313" key="4">
    <source>
        <dbReference type="EMBL" id="SBS26457.1"/>
    </source>
</evidence>
<evidence type="ECO:0000313" key="5">
    <source>
        <dbReference type="Proteomes" id="UP000092627"/>
    </source>
</evidence>
<dbReference type="GO" id="GO:0102971">
    <property type="term" value="F:phosphinothricin N-acetyltransferase activity"/>
    <property type="evidence" value="ECO:0007669"/>
    <property type="project" value="UniProtKB-EC"/>
</dbReference>
<dbReference type="Pfam" id="PF00583">
    <property type="entry name" value="Acetyltransf_1"/>
    <property type="match status" value="1"/>
</dbReference>
<gene>
    <name evidence="4" type="primary">ywnH</name>
    <name evidence="4" type="ORF">MAQ5080_00525</name>
</gene>
<dbReference type="SUPFAM" id="SSF55729">
    <property type="entry name" value="Acyl-CoA N-acyltransferases (Nat)"/>
    <property type="match status" value="1"/>
</dbReference>
<dbReference type="EC" id="2.3.1.183" evidence="4"/>
<dbReference type="InterPro" id="IPR000182">
    <property type="entry name" value="GNAT_dom"/>
</dbReference>
<name>A0A1A8T3N2_9GAMM</name>
<keyword evidence="5" id="KW-1185">Reference proteome</keyword>
<keyword evidence="1 4" id="KW-0808">Transferase</keyword>
<organism evidence="4 5">
    <name type="scientific">Marinomonas aquimarina</name>
    <dbReference type="NCBI Taxonomy" id="295068"/>
    <lineage>
        <taxon>Bacteria</taxon>
        <taxon>Pseudomonadati</taxon>
        <taxon>Pseudomonadota</taxon>
        <taxon>Gammaproteobacteria</taxon>
        <taxon>Oceanospirillales</taxon>
        <taxon>Oceanospirillaceae</taxon>
        <taxon>Marinomonas</taxon>
    </lineage>
</organism>
<evidence type="ECO:0000256" key="1">
    <source>
        <dbReference type="ARBA" id="ARBA00022679"/>
    </source>
</evidence>
<feature type="domain" description="N-acetyltransferase" evidence="3">
    <location>
        <begin position="6"/>
        <end position="159"/>
    </location>
</feature>
<evidence type="ECO:0000259" key="3">
    <source>
        <dbReference type="PROSITE" id="PS51186"/>
    </source>
</evidence>
<dbReference type="CDD" id="cd04301">
    <property type="entry name" value="NAT_SF"/>
    <property type="match status" value="1"/>
</dbReference>
<dbReference type="Gene3D" id="3.40.630.30">
    <property type="match status" value="1"/>
</dbReference>
<dbReference type="PANTHER" id="PTHR43072">
    <property type="entry name" value="N-ACETYLTRANSFERASE"/>
    <property type="match status" value="1"/>
</dbReference>
<dbReference type="STRING" id="295068.MAQ5080_00525"/>